<keyword evidence="1" id="KW-0547">Nucleotide-binding</keyword>
<dbReference type="SUPFAM" id="SSF52540">
    <property type="entry name" value="P-loop containing nucleoside triphosphate hydrolases"/>
    <property type="match status" value="1"/>
</dbReference>
<proteinExistence type="predicted"/>
<gene>
    <name evidence="6" type="primary">uvrD</name>
    <name evidence="6" type="ORF">ALO_12910</name>
</gene>
<keyword evidence="7" id="KW-1185">Reference proteome</keyword>
<comment type="caution">
    <text evidence="6">The sequence shown here is derived from an EMBL/GenBank/DDBJ whole genome shotgun (WGS) entry which is preliminary data.</text>
</comment>
<dbReference type="EMBL" id="AFGF01000110">
    <property type="protein sequence ID" value="EGO63464.1"/>
    <property type="molecule type" value="Genomic_DNA"/>
</dbReference>
<dbReference type="GO" id="GO:0043138">
    <property type="term" value="F:3'-5' DNA helicase activity"/>
    <property type="evidence" value="ECO:0007669"/>
    <property type="project" value="TreeGrafter"/>
</dbReference>
<dbReference type="Proteomes" id="UP000003240">
    <property type="component" value="Unassembled WGS sequence"/>
</dbReference>
<dbReference type="eggNOG" id="ENOG50343SP">
    <property type="taxonomic scope" value="Bacteria"/>
</dbReference>
<reference evidence="6 7" key="1">
    <citation type="journal article" date="2011" name="EMBO J.">
        <title>Structural diversity of bacterial flagellar motors.</title>
        <authorList>
            <person name="Chen S."/>
            <person name="Beeby M."/>
            <person name="Murphy G.E."/>
            <person name="Leadbetter J.R."/>
            <person name="Hendrixson D.R."/>
            <person name="Briegel A."/>
            <person name="Li Z."/>
            <person name="Shi J."/>
            <person name="Tocheva E.I."/>
            <person name="Muller A."/>
            <person name="Dobro M.J."/>
            <person name="Jensen G.J."/>
        </authorList>
    </citation>
    <scope>NUCLEOTIDE SEQUENCE [LARGE SCALE GENOMIC DNA]</scope>
    <source>
        <strain evidence="6 7">DSM 6540</strain>
    </source>
</reference>
<keyword evidence="2" id="KW-0378">Hydrolase</keyword>
<evidence type="ECO:0000256" key="4">
    <source>
        <dbReference type="ARBA" id="ARBA00022840"/>
    </source>
</evidence>
<feature type="domain" description="UvrD-like helicase ATP-binding" evidence="5">
    <location>
        <begin position="15"/>
        <end position="41"/>
    </location>
</feature>
<evidence type="ECO:0000313" key="7">
    <source>
        <dbReference type="Proteomes" id="UP000003240"/>
    </source>
</evidence>
<organism evidence="6 7">
    <name type="scientific">Acetonema longum DSM 6540</name>
    <dbReference type="NCBI Taxonomy" id="1009370"/>
    <lineage>
        <taxon>Bacteria</taxon>
        <taxon>Bacillati</taxon>
        <taxon>Bacillota</taxon>
        <taxon>Negativicutes</taxon>
        <taxon>Acetonemataceae</taxon>
        <taxon>Acetonema</taxon>
    </lineage>
</organism>
<keyword evidence="4" id="KW-0067">ATP-binding</keyword>
<evidence type="ECO:0000256" key="1">
    <source>
        <dbReference type="ARBA" id="ARBA00022741"/>
    </source>
</evidence>
<evidence type="ECO:0000256" key="3">
    <source>
        <dbReference type="ARBA" id="ARBA00022806"/>
    </source>
</evidence>
<dbReference type="InterPro" id="IPR000212">
    <property type="entry name" value="DNA_helicase_UvrD/REP"/>
</dbReference>
<dbReference type="GO" id="GO:0003677">
    <property type="term" value="F:DNA binding"/>
    <property type="evidence" value="ECO:0007669"/>
    <property type="project" value="InterPro"/>
</dbReference>
<dbReference type="GO" id="GO:0000725">
    <property type="term" value="P:recombinational repair"/>
    <property type="evidence" value="ECO:0007669"/>
    <property type="project" value="TreeGrafter"/>
</dbReference>
<dbReference type="InterPro" id="IPR027417">
    <property type="entry name" value="P-loop_NTPase"/>
</dbReference>
<keyword evidence="3 6" id="KW-0347">Helicase</keyword>
<sequence length="347" mass="40390">MHNLFMYICKEIGIRLFIVGDIKQSIYGWRGGYVKGFKSIIADTKLFKEFKLKHNFRSNVPIQNYSNLFMDDVRDNYQKSEFNNEIIGFAYRERDFASSFISKWLDLTKNCAFLVRKNDDADVWSQHLQSKGINFIYLPASPLDNSNLESEHIWIARTLAFYLIQDRFSEYDVIAEIPSSDAFSFKKIKQMLSDLKSNTSNLDEFSKQTAKFYEYLGYTCSEKTSNEIQELFSVINNPIYIPTYNPQKYNHVITTIHSAKGLEYSQIIIQAGDFNLANVDDKYLHYVAVSRPEDKLLVLIDYSLNNGRNYIRVMSQEIEKTNLLGFDIKRDDVIKGINSSEFITTKS</sequence>
<dbReference type="STRING" id="1009370.ALO_12910"/>
<dbReference type="Gene3D" id="3.40.50.300">
    <property type="entry name" value="P-loop containing nucleotide triphosphate hydrolases"/>
    <property type="match status" value="2"/>
</dbReference>
<dbReference type="AlphaFoldDB" id="F7NKG8"/>
<dbReference type="Pfam" id="PF00580">
    <property type="entry name" value="UvrD-helicase"/>
    <property type="match status" value="1"/>
</dbReference>
<protein>
    <submittedName>
        <fullName evidence="6">DNA-dependent helicase II</fullName>
    </submittedName>
</protein>
<dbReference type="InterPro" id="IPR014016">
    <property type="entry name" value="UvrD-like_ATP-bd"/>
</dbReference>
<dbReference type="PANTHER" id="PTHR11070">
    <property type="entry name" value="UVRD / RECB / PCRA DNA HELICASE FAMILY MEMBER"/>
    <property type="match status" value="1"/>
</dbReference>
<dbReference type="GO" id="GO:0005524">
    <property type="term" value="F:ATP binding"/>
    <property type="evidence" value="ECO:0007669"/>
    <property type="project" value="UniProtKB-KW"/>
</dbReference>
<name>F7NKG8_9FIRM</name>
<evidence type="ECO:0000259" key="5">
    <source>
        <dbReference type="Pfam" id="PF00580"/>
    </source>
</evidence>
<evidence type="ECO:0000313" key="6">
    <source>
        <dbReference type="EMBL" id="EGO63464.1"/>
    </source>
</evidence>
<accession>F7NKG8</accession>
<dbReference type="GO" id="GO:0016787">
    <property type="term" value="F:hydrolase activity"/>
    <property type="evidence" value="ECO:0007669"/>
    <property type="project" value="UniProtKB-KW"/>
</dbReference>
<evidence type="ECO:0000256" key="2">
    <source>
        <dbReference type="ARBA" id="ARBA00022801"/>
    </source>
</evidence>
<dbReference type="PANTHER" id="PTHR11070:SF2">
    <property type="entry name" value="ATP-DEPENDENT DNA HELICASE SRS2"/>
    <property type="match status" value="1"/>
</dbReference>
<dbReference type="OrthoDB" id="9765670at2"/>